<evidence type="ECO:0008006" key="4">
    <source>
        <dbReference type="Google" id="ProtNLM"/>
    </source>
</evidence>
<dbReference type="AlphaFoldDB" id="A0A1I6LRL3"/>
<organism evidence="2 3">
    <name type="scientific">Granulicella pectinivorans</name>
    <dbReference type="NCBI Taxonomy" id="474950"/>
    <lineage>
        <taxon>Bacteria</taxon>
        <taxon>Pseudomonadati</taxon>
        <taxon>Acidobacteriota</taxon>
        <taxon>Terriglobia</taxon>
        <taxon>Terriglobales</taxon>
        <taxon>Acidobacteriaceae</taxon>
        <taxon>Granulicella</taxon>
    </lineage>
</organism>
<evidence type="ECO:0000313" key="3">
    <source>
        <dbReference type="Proteomes" id="UP000199024"/>
    </source>
</evidence>
<dbReference type="STRING" id="474950.SAMN05421771_1170"/>
<gene>
    <name evidence="2" type="ORF">SAMN05421771_1170</name>
</gene>
<name>A0A1I6LRL3_9BACT</name>
<reference evidence="2 3" key="1">
    <citation type="submission" date="2016-10" db="EMBL/GenBank/DDBJ databases">
        <authorList>
            <person name="de Groot N.N."/>
        </authorList>
    </citation>
    <scope>NUCLEOTIDE SEQUENCE [LARGE SCALE GENOMIC DNA]</scope>
    <source>
        <strain evidence="2 3">DSM 21001</strain>
    </source>
</reference>
<protein>
    <recommendedName>
        <fullName evidence="4">EF-hand domain-containing protein</fullName>
    </recommendedName>
</protein>
<dbReference type="Proteomes" id="UP000199024">
    <property type="component" value="Unassembled WGS sequence"/>
</dbReference>
<dbReference type="EMBL" id="FOZL01000001">
    <property type="protein sequence ID" value="SFS06135.1"/>
    <property type="molecule type" value="Genomic_DNA"/>
</dbReference>
<keyword evidence="3" id="KW-1185">Reference proteome</keyword>
<proteinExistence type="predicted"/>
<evidence type="ECO:0000256" key="1">
    <source>
        <dbReference type="SAM" id="SignalP"/>
    </source>
</evidence>
<sequence length="260" mass="28962">MRIARASLALLLIAAFSTQLHAKTALFCATPTALQRTSEAPRKLIVLGFMGGRVHATNYVHREALMAQQLQRRYPDTLHTEVFANHDATHALDRLLDLLDENRDGCLSPAEKSSARIVLYGHSWGASETITLAKRLQGMNIPVLLTVQVDSVEKLAEDDGTIPPNVHEAINFYQTEGLLHGRATIQAMDPKRTTILGNFQSSYRSSPVPLDGYPWFARTFMRQHIEIENDRQVWDRIEALIGTKVSPSGDSALLVDKKLP</sequence>
<dbReference type="SUPFAM" id="SSF53474">
    <property type="entry name" value="alpha/beta-Hydrolases"/>
    <property type="match status" value="1"/>
</dbReference>
<feature type="chain" id="PRO_5011751347" description="EF-hand domain-containing protein" evidence="1">
    <location>
        <begin position="23"/>
        <end position="260"/>
    </location>
</feature>
<feature type="signal peptide" evidence="1">
    <location>
        <begin position="1"/>
        <end position="22"/>
    </location>
</feature>
<dbReference type="InterPro" id="IPR029058">
    <property type="entry name" value="AB_hydrolase_fold"/>
</dbReference>
<keyword evidence="1" id="KW-0732">Signal</keyword>
<dbReference type="RefSeq" id="WP_089837458.1">
    <property type="nucleotide sequence ID" value="NZ_FOZL01000001.1"/>
</dbReference>
<evidence type="ECO:0000313" key="2">
    <source>
        <dbReference type="EMBL" id="SFS06135.1"/>
    </source>
</evidence>
<accession>A0A1I6LRL3</accession>
<dbReference type="OrthoDB" id="5293296at2"/>